<comment type="similarity">
    <text evidence="2">Belongs to the peptidase S54 family.</text>
</comment>
<dbReference type="RefSeq" id="WP_354558365.1">
    <property type="nucleotide sequence ID" value="NZ_JBEPMB010000010.1"/>
</dbReference>
<feature type="transmembrane region" description="Helical" evidence="7">
    <location>
        <begin position="161"/>
        <end position="183"/>
    </location>
</feature>
<dbReference type="InterPro" id="IPR035952">
    <property type="entry name" value="Rhomboid-like_sf"/>
</dbReference>
<dbReference type="GO" id="GO:0006508">
    <property type="term" value="P:proteolysis"/>
    <property type="evidence" value="ECO:0007669"/>
    <property type="project" value="UniProtKB-KW"/>
</dbReference>
<name>A0ABV2J562_9HYPH</name>
<dbReference type="InterPro" id="IPR022764">
    <property type="entry name" value="Peptidase_S54_rhomboid_dom"/>
</dbReference>
<dbReference type="PANTHER" id="PTHR43731">
    <property type="entry name" value="RHOMBOID PROTEASE"/>
    <property type="match status" value="1"/>
</dbReference>
<dbReference type="Proteomes" id="UP001549047">
    <property type="component" value="Unassembled WGS sequence"/>
</dbReference>
<protein>
    <submittedName>
        <fullName evidence="9">Membrane associated rhomboid family serine protease</fullName>
    </submittedName>
</protein>
<gene>
    <name evidence="9" type="ORF">ABID16_004246</name>
</gene>
<comment type="caution">
    <text evidence="9">The sequence shown here is derived from an EMBL/GenBank/DDBJ whole genome shotgun (WGS) entry which is preliminary data.</text>
</comment>
<feature type="transmembrane region" description="Helical" evidence="7">
    <location>
        <begin position="111"/>
        <end position="129"/>
    </location>
</feature>
<keyword evidence="10" id="KW-1185">Reference proteome</keyword>
<evidence type="ECO:0000256" key="5">
    <source>
        <dbReference type="ARBA" id="ARBA00022989"/>
    </source>
</evidence>
<comment type="subcellular location">
    <subcellularLocation>
        <location evidence="1">Membrane</location>
        <topology evidence="1">Multi-pass membrane protein</topology>
    </subcellularLocation>
</comment>
<accession>A0ABV2J562</accession>
<evidence type="ECO:0000256" key="7">
    <source>
        <dbReference type="SAM" id="Phobius"/>
    </source>
</evidence>
<organism evidence="9 10">
    <name type="scientific">Rhizobium aquaticum</name>
    <dbReference type="NCBI Taxonomy" id="1549636"/>
    <lineage>
        <taxon>Bacteria</taxon>
        <taxon>Pseudomonadati</taxon>
        <taxon>Pseudomonadota</taxon>
        <taxon>Alphaproteobacteria</taxon>
        <taxon>Hyphomicrobiales</taxon>
        <taxon>Rhizobiaceae</taxon>
        <taxon>Rhizobium/Agrobacterium group</taxon>
        <taxon>Rhizobium</taxon>
    </lineage>
</organism>
<keyword evidence="9" id="KW-0645">Protease</keyword>
<proteinExistence type="inferred from homology"/>
<evidence type="ECO:0000256" key="3">
    <source>
        <dbReference type="ARBA" id="ARBA00022692"/>
    </source>
</evidence>
<keyword evidence="5 7" id="KW-1133">Transmembrane helix</keyword>
<evidence type="ECO:0000256" key="6">
    <source>
        <dbReference type="ARBA" id="ARBA00023136"/>
    </source>
</evidence>
<evidence type="ECO:0000256" key="1">
    <source>
        <dbReference type="ARBA" id="ARBA00004141"/>
    </source>
</evidence>
<keyword evidence="4" id="KW-0378">Hydrolase</keyword>
<sequence length="236" mass="26098">MFLPIHDQNGLKYIKRAYVNYALIIANILVWIVMRREPVLEQNTLQMALGFIPGTVFAGDRLDASIVLVPTWANFVTYAFLHIDTMHIAVNMLFLWVFGDNIEDALGHVRYALFYLACATFGAFIHGLTDPASQLPLIGASGAVSGVLSAYVLLHPRVRIWALVLFGIPLPLPAFIPLLLWIGEQFYMLATDHSGMVSWGAHTGGIVAGAVLVIALKRRSVHLFDRATSTAEQPRE</sequence>
<reference evidence="9 10" key="1">
    <citation type="submission" date="2024-06" db="EMBL/GenBank/DDBJ databases">
        <title>Genomic Encyclopedia of Type Strains, Phase IV (KMG-IV): sequencing the most valuable type-strain genomes for metagenomic binning, comparative biology and taxonomic classification.</title>
        <authorList>
            <person name="Goeker M."/>
        </authorList>
    </citation>
    <scope>NUCLEOTIDE SEQUENCE [LARGE SCALE GENOMIC DNA]</scope>
    <source>
        <strain evidence="9 10">DSM 29780</strain>
    </source>
</reference>
<dbReference type="Gene3D" id="1.20.1540.10">
    <property type="entry name" value="Rhomboid-like"/>
    <property type="match status" value="1"/>
</dbReference>
<feature type="domain" description="Peptidase S54 rhomboid" evidence="8">
    <location>
        <begin position="72"/>
        <end position="217"/>
    </location>
</feature>
<evidence type="ECO:0000259" key="8">
    <source>
        <dbReference type="Pfam" id="PF01694"/>
    </source>
</evidence>
<evidence type="ECO:0000256" key="2">
    <source>
        <dbReference type="ARBA" id="ARBA00009045"/>
    </source>
</evidence>
<keyword evidence="3 7" id="KW-0812">Transmembrane</keyword>
<evidence type="ECO:0000256" key="4">
    <source>
        <dbReference type="ARBA" id="ARBA00022801"/>
    </source>
</evidence>
<evidence type="ECO:0000313" key="10">
    <source>
        <dbReference type="Proteomes" id="UP001549047"/>
    </source>
</evidence>
<feature type="transmembrane region" description="Helical" evidence="7">
    <location>
        <begin position="75"/>
        <end position="99"/>
    </location>
</feature>
<feature type="transmembrane region" description="Helical" evidence="7">
    <location>
        <begin position="135"/>
        <end position="154"/>
    </location>
</feature>
<keyword evidence="6 7" id="KW-0472">Membrane</keyword>
<feature type="transmembrane region" description="Helical" evidence="7">
    <location>
        <begin position="195"/>
        <end position="216"/>
    </location>
</feature>
<dbReference type="PANTHER" id="PTHR43731:SF14">
    <property type="entry name" value="PRESENILIN-ASSOCIATED RHOMBOID-LIKE PROTEIN, MITOCHONDRIAL"/>
    <property type="match status" value="1"/>
</dbReference>
<dbReference type="EMBL" id="JBEPMB010000010">
    <property type="protein sequence ID" value="MET3615899.1"/>
    <property type="molecule type" value="Genomic_DNA"/>
</dbReference>
<dbReference type="InterPro" id="IPR050925">
    <property type="entry name" value="Rhomboid_protease_S54"/>
</dbReference>
<feature type="transmembrane region" description="Helical" evidence="7">
    <location>
        <begin position="18"/>
        <end position="34"/>
    </location>
</feature>
<dbReference type="GO" id="GO:0008233">
    <property type="term" value="F:peptidase activity"/>
    <property type="evidence" value="ECO:0007669"/>
    <property type="project" value="UniProtKB-KW"/>
</dbReference>
<dbReference type="Pfam" id="PF01694">
    <property type="entry name" value="Rhomboid"/>
    <property type="match status" value="1"/>
</dbReference>
<dbReference type="SUPFAM" id="SSF144091">
    <property type="entry name" value="Rhomboid-like"/>
    <property type="match status" value="1"/>
</dbReference>
<evidence type="ECO:0000313" key="9">
    <source>
        <dbReference type="EMBL" id="MET3615899.1"/>
    </source>
</evidence>